<gene>
    <name evidence="3" type="ORF">BDD43_2553</name>
</gene>
<dbReference type="OrthoDB" id="1099963at2"/>
<sequence>MAENESNIAYLFKKLADGTASKEELAAYFELTKDNSLDDKITALMQAELKNNATPEIQDTERIDRVYNNIEAAIRVQQPAIEKSNYPFFKRWAAAAAILIVAGGLFYYSQNKPSKNNTQLVANDVAPGQHTATLTLANGQKIVLSNAATGQIAKQAGVSIAKTTNGRVVYTVAGNGDAETGQLNTLSTAKGETYQVNLPDGTQVWLNAASSLTYPARFVGADRKVKLIGEAYFEVAKDKSHPFKVTTNTQEVTVLGTHFNINAYSDETAVATTLLEGSVKVASNTNTEIIKPGQQTLTTARGITINNNPIIEGITDWKDGDFALNNQNFKTAMRKIARWYDVEIIYDASIPDTMQAGGWISRNNNISAILKLIESSGQVHFKVEGRRILVRK</sequence>
<dbReference type="FunFam" id="2.60.120.1440:FF:000001">
    <property type="entry name" value="Putative anti-sigma factor"/>
    <property type="match status" value="1"/>
</dbReference>
<dbReference type="RefSeq" id="WP_121197985.1">
    <property type="nucleotide sequence ID" value="NZ_RBKU01000001.1"/>
</dbReference>
<comment type="caution">
    <text evidence="3">The sequence shown here is derived from an EMBL/GenBank/DDBJ whole genome shotgun (WGS) entry which is preliminary data.</text>
</comment>
<dbReference type="Gene3D" id="3.55.50.30">
    <property type="match status" value="1"/>
</dbReference>
<dbReference type="PANTHER" id="PTHR30273:SF2">
    <property type="entry name" value="PROTEIN FECR"/>
    <property type="match status" value="1"/>
</dbReference>
<feature type="domain" description="FecR protein" evidence="1">
    <location>
        <begin position="185"/>
        <end position="280"/>
    </location>
</feature>
<evidence type="ECO:0000313" key="3">
    <source>
        <dbReference type="EMBL" id="RKR82376.1"/>
    </source>
</evidence>
<organism evidence="3 4">
    <name type="scientific">Mucilaginibacter gracilis</name>
    <dbReference type="NCBI Taxonomy" id="423350"/>
    <lineage>
        <taxon>Bacteria</taxon>
        <taxon>Pseudomonadati</taxon>
        <taxon>Bacteroidota</taxon>
        <taxon>Sphingobacteriia</taxon>
        <taxon>Sphingobacteriales</taxon>
        <taxon>Sphingobacteriaceae</taxon>
        <taxon>Mucilaginibacter</taxon>
    </lineage>
</organism>
<dbReference type="PANTHER" id="PTHR30273">
    <property type="entry name" value="PERIPLASMIC SIGNAL SENSOR AND SIGMA FACTOR ACTIVATOR FECR-RELATED"/>
    <property type="match status" value="1"/>
</dbReference>
<protein>
    <submittedName>
        <fullName evidence="3">FecR family protein</fullName>
    </submittedName>
</protein>
<reference evidence="3 4" key="1">
    <citation type="submission" date="2018-10" db="EMBL/GenBank/DDBJ databases">
        <title>Genomic Encyclopedia of Archaeal and Bacterial Type Strains, Phase II (KMG-II): from individual species to whole genera.</title>
        <authorList>
            <person name="Goeker M."/>
        </authorList>
    </citation>
    <scope>NUCLEOTIDE SEQUENCE [LARGE SCALE GENOMIC DNA]</scope>
    <source>
        <strain evidence="3 4">DSM 18602</strain>
    </source>
</reference>
<dbReference type="GO" id="GO:0016989">
    <property type="term" value="F:sigma factor antagonist activity"/>
    <property type="evidence" value="ECO:0007669"/>
    <property type="project" value="TreeGrafter"/>
</dbReference>
<dbReference type="Gene3D" id="2.60.120.1440">
    <property type="match status" value="1"/>
</dbReference>
<dbReference type="Proteomes" id="UP000268007">
    <property type="component" value="Unassembled WGS sequence"/>
</dbReference>
<dbReference type="Pfam" id="PF16344">
    <property type="entry name" value="FecR_C"/>
    <property type="match status" value="1"/>
</dbReference>
<dbReference type="AlphaFoldDB" id="A0A495J070"/>
<dbReference type="Pfam" id="PF04773">
    <property type="entry name" value="FecR"/>
    <property type="match status" value="1"/>
</dbReference>
<evidence type="ECO:0000259" key="2">
    <source>
        <dbReference type="Pfam" id="PF16344"/>
    </source>
</evidence>
<dbReference type="InterPro" id="IPR006860">
    <property type="entry name" value="FecR"/>
</dbReference>
<accession>A0A495J070</accession>
<name>A0A495J070_9SPHI</name>
<evidence type="ECO:0000259" key="1">
    <source>
        <dbReference type="Pfam" id="PF04773"/>
    </source>
</evidence>
<dbReference type="InterPro" id="IPR012373">
    <property type="entry name" value="Ferrdict_sens_TM"/>
</dbReference>
<evidence type="ECO:0000313" key="4">
    <source>
        <dbReference type="Proteomes" id="UP000268007"/>
    </source>
</evidence>
<feature type="domain" description="Protein FecR C-terminal" evidence="2">
    <location>
        <begin position="322"/>
        <end position="390"/>
    </location>
</feature>
<proteinExistence type="predicted"/>
<keyword evidence="4" id="KW-1185">Reference proteome</keyword>
<dbReference type="InterPro" id="IPR032508">
    <property type="entry name" value="FecR_C"/>
</dbReference>
<dbReference type="EMBL" id="RBKU01000001">
    <property type="protein sequence ID" value="RKR82376.1"/>
    <property type="molecule type" value="Genomic_DNA"/>
</dbReference>